<dbReference type="PANTHER" id="PTHR10218">
    <property type="entry name" value="GTP-BINDING PROTEIN ALPHA SUBUNIT"/>
    <property type="match status" value="1"/>
</dbReference>
<dbReference type="InterPro" id="IPR027417">
    <property type="entry name" value="P-loop_NTPase"/>
</dbReference>
<evidence type="ECO:0000256" key="6">
    <source>
        <dbReference type="PIRSR" id="PIRSR601019-1"/>
    </source>
</evidence>
<evidence type="ECO:0000256" key="1">
    <source>
        <dbReference type="ARBA" id="ARBA00022723"/>
    </source>
</evidence>
<dbReference type="SUPFAM" id="SSF47895">
    <property type="entry name" value="Transducin (alpha subunit), insertion domain"/>
    <property type="match status" value="1"/>
</dbReference>
<evidence type="ECO:0000256" key="7">
    <source>
        <dbReference type="PIRSR" id="PIRSR601019-2"/>
    </source>
</evidence>
<feature type="binding site" evidence="6">
    <location>
        <begin position="112"/>
        <end position="116"/>
    </location>
    <ligand>
        <name>GTP</name>
        <dbReference type="ChEBI" id="CHEBI:37565"/>
    </ligand>
</feature>
<dbReference type="FunFam" id="3.40.50.300:FF:000692">
    <property type="entry name" value="Guanine nucleotide-binding protein subunit alpha"/>
    <property type="match status" value="1"/>
</dbReference>
<sequence length="288" mass="33471">MDLLGIEFGEEARKRDACEVMDVNFSAVSCIEEHHMHCITRLWKDSGIQTCYEHRREFQLSDSAKYFFDGLARLAGQDYVVTDQDILRARVPTSGIFEENFQFDKILLRIIDVGGQRTERRKWIHCFENVTSIIYLVALSEYDQQLYENNGVNRMEESLKLFGTILCYPYFNSLYPIVFFNKKDILEEKIKTSHLADYYPEFKGPKCDAQAAQTFIKEMFLREYRTCDEKKDTPIFTHFTQATDTNSVLIDKIQGSVPSSVDIRYPLPMMHVYRVCSSAAPPSVHQPS</sequence>
<dbReference type="GO" id="GO:0005737">
    <property type="term" value="C:cytoplasm"/>
    <property type="evidence" value="ECO:0007669"/>
    <property type="project" value="TreeGrafter"/>
</dbReference>
<dbReference type="GO" id="GO:0003925">
    <property type="term" value="F:G protein activity"/>
    <property type="evidence" value="ECO:0007669"/>
    <property type="project" value="UniProtKB-ARBA"/>
</dbReference>
<keyword evidence="3 7" id="KW-0460">Magnesium</keyword>
<evidence type="ECO:0000313" key="8">
    <source>
        <dbReference type="EMBL" id="CAD7226417.1"/>
    </source>
</evidence>
<dbReference type="GO" id="GO:0007188">
    <property type="term" value="P:adenylate cyclase-modulating G protein-coupled receptor signaling pathway"/>
    <property type="evidence" value="ECO:0007669"/>
    <property type="project" value="TreeGrafter"/>
</dbReference>
<dbReference type="PROSITE" id="PS51882">
    <property type="entry name" value="G_ALPHA"/>
    <property type="match status" value="1"/>
</dbReference>
<feature type="binding site" evidence="6">
    <location>
        <position position="242"/>
    </location>
    <ligand>
        <name>GTP</name>
        <dbReference type="ChEBI" id="CHEBI:37565"/>
    </ligand>
</feature>
<feature type="binding site" evidence="7">
    <location>
        <position position="93"/>
    </location>
    <ligand>
        <name>Mg(2+)</name>
        <dbReference type="ChEBI" id="CHEBI:18420"/>
    </ligand>
</feature>
<proteinExistence type="predicted"/>
<keyword evidence="4 6" id="KW-0342">GTP-binding</keyword>
<keyword evidence="1 7" id="KW-0479">Metal-binding</keyword>
<dbReference type="CDD" id="cd00066">
    <property type="entry name" value="G-alpha"/>
    <property type="match status" value="1"/>
</dbReference>
<accession>A0A7R8WC35</accession>
<dbReference type="Pfam" id="PF00503">
    <property type="entry name" value="G-alpha"/>
    <property type="match status" value="1"/>
</dbReference>
<dbReference type="GO" id="GO:0005525">
    <property type="term" value="F:GTP binding"/>
    <property type="evidence" value="ECO:0007669"/>
    <property type="project" value="UniProtKB-KW"/>
</dbReference>
<dbReference type="PRINTS" id="PR00318">
    <property type="entry name" value="GPROTEINA"/>
</dbReference>
<name>A0A7R8WC35_9CRUS</name>
<dbReference type="SUPFAM" id="SSF52540">
    <property type="entry name" value="P-loop containing nucleoside triphosphate hydrolases"/>
    <property type="match status" value="1"/>
</dbReference>
<dbReference type="GO" id="GO:0001664">
    <property type="term" value="F:G protein-coupled receptor binding"/>
    <property type="evidence" value="ECO:0007669"/>
    <property type="project" value="TreeGrafter"/>
</dbReference>
<evidence type="ECO:0000256" key="2">
    <source>
        <dbReference type="ARBA" id="ARBA00022741"/>
    </source>
</evidence>
<dbReference type="GO" id="GO:0031683">
    <property type="term" value="F:G-protein beta/gamma-subunit complex binding"/>
    <property type="evidence" value="ECO:0007669"/>
    <property type="project" value="InterPro"/>
</dbReference>
<gene>
    <name evidence="8" type="ORF">CTOB1V02_LOCUS4335</name>
</gene>
<keyword evidence="2 6" id="KW-0547">Nucleotide-binding</keyword>
<feature type="binding site" evidence="6">
    <location>
        <begin position="62"/>
        <end position="63"/>
    </location>
    <ligand>
        <name>GTP</name>
        <dbReference type="ChEBI" id="CHEBI:37565"/>
    </ligand>
</feature>
<feature type="binding site" evidence="6">
    <location>
        <begin position="87"/>
        <end position="93"/>
    </location>
    <ligand>
        <name>GTP</name>
        <dbReference type="ChEBI" id="CHEBI:37565"/>
    </ligand>
</feature>
<dbReference type="OrthoDB" id="5817230at2759"/>
<dbReference type="PANTHER" id="PTHR10218:SF329">
    <property type="entry name" value="GUANINE NUCLEOTIDE-BINDING PROTEIN G(Q) SUBUNIT ALPHA"/>
    <property type="match status" value="1"/>
</dbReference>
<dbReference type="EMBL" id="OB660824">
    <property type="protein sequence ID" value="CAD7226417.1"/>
    <property type="molecule type" value="Genomic_DNA"/>
</dbReference>
<dbReference type="InterPro" id="IPR011025">
    <property type="entry name" value="GproteinA_insert"/>
</dbReference>
<dbReference type="FunFam" id="1.10.400.10:FF:000002">
    <property type="entry name" value="guanine nucleotide-binding protein G(Q) subunit alpha"/>
    <property type="match status" value="1"/>
</dbReference>
<evidence type="ECO:0000256" key="4">
    <source>
        <dbReference type="ARBA" id="ARBA00023134"/>
    </source>
</evidence>
<feature type="binding site" evidence="6">
    <location>
        <begin position="181"/>
        <end position="184"/>
    </location>
    <ligand>
        <name>GTP</name>
        <dbReference type="ChEBI" id="CHEBI:37565"/>
    </ligand>
</feature>
<protein>
    <submittedName>
        <fullName evidence="8">Uncharacterized protein</fullName>
    </submittedName>
</protein>
<evidence type="ECO:0000256" key="5">
    <source>
        <dbReference type="ARBA" id="ARBA00023224"/>
    </source>
</evidence>
<dbReference type="GO" id="GO:0005834">
    <property type="term" value="C:heterotrimeric G-protein complex"/>
    <property type="evidence" value="ECO:0007669"/>
    <property type="project" value="TreeGrafter"/>
</dbReference>
<organism evidence="8">
    <name type="scientific">Cyprideis torosa</name>
    <dbReference type="NCBI Taxonomy" id="163714"/>
    <lineage>
        <taxon>Eukaryota</taxon>
        <taxon>Metazoa</taxon>
        <taxon>Ecdysozoa</taxon>
        <taxon>Arthropoda</taxon>
        <taxon>Crustacea</taxon>
        <taxon>Oligostraca</taxon>
        <taxon>Ostracoda</taxon>
        <taxon>Podocopa</taxon>
        <taxon>Podocopida</taxon>
        <taxon>Cytherocopina</taxon>
        <taxon>Cytheroidea</taxon>
        <taxon>Cytherideidae</taxon>
        <taxon>Cyprideis</taxon>
    </lineage>
</organism>
<dbReference type="AlphaFoldDB" id="A0A7R8WC35"/>
<evidence type="ECO:0000256" key="3">
    <source>
        <dbReference type="ARBA" id="ARBA00022842"/>
    </source>
</evidence>
<dbReference type="Gene3D" id="3.40.50.300">
    <property type="entry name" value="P-loop containing nucleotide triphosphate hydrolases"/>
    <property type="match status" value="1"/>
</dbReference>
<dbReference type="InterPro" id="IPR001019">
    <property type="entry name" value="Gprotein_alpha_su"/>
</dbReference>
<dbReference type="SMART" id="SM00275">
    <property type="entry name" value="G_alpha"/>
    <property type="match status" value="1"/>
</dbReference>
<reference evidence="8" key="1">
    <citation type="submission" date="2020-11" db="EMBL/GenBank/DDBJ databases">
        <authorList>
            <person name="Tran Van P."/>
        </authorList>
    </citation>
    <scope>NUCLEOTIDE SEQUENCE</scope>
</reference>
<keyword evidence="5" id="KW-0807">Transducer</keyword>
<dbReference type="GO" id="GO:0046872">
    <property type="term" value="F:metal ion binding"/>
    <property type="evidence" value="ECO:0007669"/>
    <property type="project" value="UniProtKB-KW"/>
</dbReference>